<comment type="catalytic activity">
    <reaction evidence="1">
        <text>ATP + protein L-histidine = ADP + protein N-phospho-L-histidine.</text>
        <dbReference type="EC" id="2.7.13.3"/>
    </reaction>
</comment>
<dbReference type="InterPro" id="IPR004358">
    <property type="entry name" value="Sig_transdc_His_kin-like_C"/>
</dbReference>
<dbReference type="InterPro" id="IPR050482">
    <property type="entry name" value="Sensor_HK_TwoCompSys"/>
</dbReference>
<dbReference type="InterPro" id="IPR036890">
    <property type="entry name" value="HATPase_C_sf"/>
</dbReference>
<dbReference type="Gene3D" id="1.20.5.1930">
    <property type="match status" value="1"/>
</dbReference>
<evidence type="ECO:0000256" key="7">
    <source>
        <dbReference type="ARBA" id="ARBA00022490"/>
    </source>
</evidence>
<keyword evidence="8" id="KW-0808">Transferase</keyword>
<evidence type="ECO:0000256" key="9">
    <source>
        <dbReference type="ARBA" id="ARBA00022723"/>
    </source>
</evidence>
<dbReference type="GO" id="GO:0051539">
    <property type="term" value="F:4 iron, 4 sulfur cluster binding"/>
    <property type="evidence" value="ECO:0007669"/>
    <property type="project" value="UniProtKB-KW"/>
</dbReference>
<evidence type="ECO:0000313" key="17">
    <source>
        <dbReference type="EMBL" id="VBB05773.1"/>
    </source>
</evidence>
<dbReference type="PROSITE" id="PS50109">
    <property type="entry name" value="HIS_KIN"/>
    <property type="match status" value="1"/>
</dbReference>
<sequence length="389" mass="43793">MKMEKEEMLLHEFDGLVNGIKKGIWSGGDELEQVSQSVQAEMEHVETVLDKLAREMAVSRTGIQELAAREAESQAGLREQTDQGNGCLPAVEVAYKTVLEDQVQLAVAKERDFYLQRNYGELQARLAELRERKSQMAALTSRMGRLVDNVRCMVELADKVQALVQSQSFGFKVIMAQEEERRRVAREMHDGPAQAMANVIFLAEVCEKLIELDTGRAKEELHELRQQILGCLNETRKIIFDLRPMALDDLGLIPTVKRIADILKERKGIKVSVKPLGHAEKLESHIEIGLFRIIQESLNNIEKHAEATEVEILIDFQNDWVTATVKDNGKGFEAEKNHYEGDSFGLLGMRERVSLLDGELSIHSRPGEGTEVRVRIPLSAATREAKQLA</sequence>
<dbReference type="Pfam" id="PF07730">
    <property type="entry name" value="HisKA_3"/>
    <property type="match status" value="1"/>
</dbReference>
<dbReference type="GO" id="GO:0005737">
    <property type="term" value="C:cytoplasm"/>
    <property type="evidence" value="ECO:0007669"/>
    <property type="project" value="UniProtKB-SubCell"/>
</dbReference>
<evidence type="ECO:0000256" key="10">
    <source>
        <dbReference type="ARBA" id="ARBA00022777"/>
    </source>
</evidence>
<dbReference type="Proteomes" id="UP000277811">
    <property type="component" value="Unassembled WGS sequence"/>
</dbReference>
<dbReference type="EMBL" id="UPPP01000059">
    <property type="protein sequence ID" value="VBB05773.1"/>
    <property type="molecule type" value="Genomic_DNA"/>
</dbReference>
<dbReference type="PANTHER" id="PTHR24421:SF55">
    <property type="entry name" value="SENSOR HISTIDINE KINASE YDFH"/>
    <property type="match status" value="1"/>
</dbReference>
<dbReference type="OrthoDB" id="9781904at2"/>
<comment type="subcellular location">
    <subcellularLocation>
        <location evidence="3">Cytoplasm</location>
    </subcellularLocation>
</comment>
<reference evidence="17 18" key="1">
    <citation type="submission" date="2018-06" db="EMBL/GenBank/DDBJ databases">
        <authorList>
            <person name="Strepis N."/>
        </authorList>
    </citation>
    <scope>NUCLEOTIDE SEQUENCE [LARGE SCALE GENOMIC DNA]</scope>
    <source>
        <strain evidence="17">LUCI</strain>
    </source>
</reference>
<gene>
    <name evidence="17" type="ORF">LUCI_0984</name>
</gene>
<keyword evidence="12" id="KW-0902">Two-component regulatory system</keyword>
<keyword evidence="11" id="KW-0408">Iron</keyword>
<dbReference type="InterPro" id="IPR011712">
    <property type="entry name" value="Sig_transdc_His_kin_sub3_dim/P"/>
</dbReference>
<evidence type="ECO:0000256" key="4">
    <source>
        <dbReference type="ARBA" id="ARBA00012438"/>
    </source>
</evidence>
<keyword evidence="18" id="KW-1185">Reference proteome</keyword>
<protein>
    <recommendedName>
        <fullName evidence="5">Oxygen sensor histidine kinase NreB</fullName>
        <ecNumber evidence="4">2.7.13.3</ecNumber>
    </recommendedName>
    <alternativeName>
        <fullName evidence="15">Nitrogen regulation protein B</fullName>
    </alternativeName>
</protein>
<keyword evidence="7" id="KW-0963">Cytoplasm</keyword>
<dbReference type="AlphaFoldDB" id="A0A498R6C5"/>
<evidence type="ECO:0000256" key="3">
    <source>
        <dbReference type="ARBA" id="ARBA00004496"/>
    </source>
</evidence>
<dbReference type="GO" id="GO:0000155">
    <property type="term" value="F:phosphorelay sensor kinase activity"/>
    <property type="evidence" value="ECO:0007669"/>
    <property type="project" value="InterPro"/>
</dbReference>
<evidence type="ECO:0000256" key="8">
    <source>
        <dbReference type="ARBA" id="ARBA00022679"/>
    </source>
</evidence>
<feature type="domain" description="Histidine kinase" evidence="16">
    <location>
        <begin position="183"/>
        <end position="380"/>
    </location>
</feature>
<dbReference type="InterPro" id="IPR003594">
    <property type="entry name" value="HATPase_dom"/>
</dbReference>
<keyword evidence="6" id="KW-0004">4Fe-4S</keyword>
<dbReference type="GO" id="GO:0016020">
    <property type="term" value="C:membrane"/>
    <property type="evidence" value="ECO:0007669"/>
    <property type="project" value="InterPro"/>
</dbReference>
<evidence type="ECO:0000256" key="13">
    <source>
        <dbReference type="ARBA" id="ARBA00023014"/>
    </source>
</evidence>
<dbReference type="SMART" id="SM00387">
    <property type="entry name" value="HATPase_c"/>
    <property type="match status" value="1"/>
</dbReference>
<dbReference type="PRINTS" id="PR00344">
    <property type="entry name" value="BCTRLSENSOR"/>
</dbReference>
<evidence type="ECO:0000256" key="15">
    <source>
        <dbReference type="ARBA" id="ARBA00030800"/>
    </source>
</evidence>
<comment type="function">
    <text evidence="14">Member of the two-component regulatory system NreB/NreC involved in the control of dissimilatory nitrate/nitrite reduction in response to oxygen. NreB functions as a direct oxygen sensor histidine kinase which is autophosphorylated, in the absence of oxygen, probably at the conserved histidine residue, and transfers its phosphate group probably to a conserved aspartate residue of NreC. NreB/NreC activates the expression of the nitrate (narGHJI) and nitrite (nir) reductase operons, as well as the putative nitrate transporter gene narT.</text>
</comment>
<evidence type="ECO:0000256" key="11">
    <source>
        <dbReference type="ARBA" id="ARBA00023004"/>
    </source>
</evidence>
<comment type="cofactor">
    <cofactor evidence="2">
        <name>[4Fe-4S] cluster</name>
        <dbReference type="ChEBI" id="CHEBI:49883"/>
    </cofactor>
</comment>
<dbReference type="GO" id="GO:0046872">
    <property type="term" value="F:metal ion binding"/>
    <property type="evidence" value="ECO:0007669"/>
    <property type="project" value="UniProtKB-KW"/>
</dbReference>
<keyword evidence="9" id="KW-0479">Metal-binding</keyword>
<dbReference type="CDD" id="cd16917">
    <property type="entry name" value="HATPase_UhpB-NarQ-NarX-like"/>
    <property type="match status" value="1"/>
</dbReference>
<evidence type="ECO:0000256" key="5">
    <source>
        <dbReference type="ARBA" id="ARBA00017322"/>
    </source>
</evidence>
<keyword evidence="13" id="KW-0411">Iron-sulfur</keyword>
<evidence type="ECO:0000256" key="2">
    <source>
        <dbReference type="ARBA" id="ARBA00001966"/>
    </source>
</evidence>
<dbReference type="Gene3D" id="3.30.565.10">
    <property type="entry name" value="Histidine kinase-like ATPase, C-terminal domain"/>
    <property type="match status" value="1"/>
</dbReference>
<evidence type="ECO:0000256" key="6">
    <source>
        <dbReference type="ARBA" id="ARBA00022485"/>
    </source>
</evidence>
<dbReference type="InterPro" id="IPR005467">
    <property type="entry name" value="His_kinase_dom"/>
</dbReference>
<evidence type="ECO:0000256" key="14">
    <source>
        <dbReference type="ARBA" id="ARBA00024827"/>
    </source>
</evidence>
<organism evidence="17 18">
    <name type="scientific">Lucifera butyrica</name>
    <dbReference type="NCBI Taxonomy" id="1351585"/>
    <lineage>
        <taxon>Bacteria</taxon>
        <taxon>Bacillati</taxon>
        <taxon>Bacillota</taxon>
        <taxon>Negativicutes</taxon>
        <taxon>Veillonellales</taxon>
        <taxon>Veillonellaceae</taxon>
        <taxon>Lucifera</taxon>
    </lineage>
</organism>
<dbReference type="EC" id="2.7.13.3" evidence="4"/>
<dbReference type="SUPFAM" id="SSF55874">
    <property type="entry name" value="ATPase domain of HSP90 chaperone/DNA topoisomerase II/histidine kinase"/>
    <property type="match status" value="1"/>
</dbReference>
<evidence type="ECO:0000313" key="18">
    <source>
        <dbReference type="Proteomes" id="UP000277811"/>
    </source>
</evidence>
<proteinExistence type="predicted"/>
<evidence type="ECO:0000259" key="16">
    <source>
        <dbReference type="PROSITE" id="PS50109"/>
    </source>
</evidence>
<accession>A0A498R6C5</accession>
<dbReference type="RefSeq" id="WP_122626749.1">
    <property type="nucleotide sequence ID" value="NZ_UPPP01000059.1"/>
</dbReference>
<name>A0A498R6C5_9FIRM</name>
<evidence type="ECO:0000256" key="1">
    <source>
        <dbReference type="ARBA" id="ARBA00000085"/>
    </source>
</evidence>
<dbReference type="GO" id="GO:0046983">
    <property type="term" value="F:protein dimerization activity"/>
    <property type="evidence" value="ECO:0007669"/>
    <property type="project" value="InterPro"/>
</dbReference>
<keyword evidence="10 17" id="KW-0418">Kinase</keyword>
<dbReference type="PANTHER" id="PTHR24421">
    <property type="entry name" value="NITRATE/NITRITE SENSOR PROTEIN NARX-RELATED"/>
    <property type="match status" value="1"/>
</dbReference>
<evidence type="ECO:0000256" key="12">
    <source>
        <dbReference type="ARBA" id="ARBA00023012"/>
    </source>
</evidence>
<dbReference type="Pfam" id="PF02518">
    <property type="entry name" value="HATPase_c"/>
    <property type="match status" value="1"/>
</dbReference>